<dbReference type="OMA" id="SAQSEDC"/>
<feature type="chain" id="PRO_5005132234" description="Carboxylic ester hydrolase" evidence="3">
    <location>
        <begin position="30"/>
        <end position="382"/>
    </location>
</feature>
<protein>
    <recommendedName>
        <fullName evidence="3">Carboxylic ester hydrolase</fullName>
        <ecNumber evidence="3">3.1.1.-</ecNumber>
    </recommendedName>
</protein>
<keyword evidence="6" id="KW-1185">Reference proteome</keyword>
<dbReference type="InParanoid" id="G4TXS5"/>
<dbReference type="InterPro" id="IPR002018">
    <property type="entry name" value="CarbesteraseB"/>
</dbReference>
<evidence type="ECO:0000256" key="2">
    <source>
        <dbReference type="ARBA" id="ARBA00022801"/>
    </source>
</evidence>
<keyword evidence="2 3" id="KW-0378">Hydrolase</keyword>
<evidence type="ECO:0000313" key="6">
    <source>
        <dbReference type="Proteomes" id="UP000007148"/>
    </source>
</evidence>
<dbReference type="PANTHER" id="PTHR43918">
    <property type="entry name" value="ACETYLCHOLINESTERASE"/>
    <property type="match status" value="1"/>
</dbReference>
<dbReference type="OrthoDB" id="408631at2759"/>
<dbReference type="HOGENOM" id="CLU_006586_4_0_1"/>
<keyword evidence="3" id="KW-0732">Signal</keyword>
<proteinExistence type="inferred from homology"/>
<dbReference type="InterPro" id="IPR019826">
    <property type="entry name" value="Carboxylesterase_B_AS"/>
</dbReference>
<name>G4TXS5_SERID</name>
<dbReference type="Pfam" id="PF00135">
    <property type="entry name" value="COesterase"/>
    <property type="match status" value="1"/>
</dbReference>
<organism evidence="5 6">
    <name type="scientific">Serendipita indica (strain DSM 11827)</name>
    <name type="common">Root endophyte fungus</name>
    <name type="synonym">Piriformospora indica</name>
    <dbReference type="NCBI Taxonomy" id="1109443"/>
    <lineage>
        <taxon>Eukaryota</taxon>
        <taxon>Fungi</taxon>
        <taxon>Dikarya</taxon>
        <taxon>Basidiomycota</taxon>
        <taxon>Agaricomycotina</taxon>
        <taxon>Agaricomycetes</taxon>
        <taxon>Sebacinales</taxon>
        <taxon>Serendipitaceae</taxon>
        <taxon>Serendipita</taxon>
    </lineage>
</organism>
<comment type="caution">
    <text evidence="5">The sequence shown here is derived from an EMBL/GenBank/DDBJ whole genome shotgun (WGS) entry which is preliminary data.</text>
</comment>
<dbReference type="eggNOG" id="KOG4389">
    <property type="taxonomic scope" value="Eukaryota"/>
</dbReference>
<reference evidence="5 6" key="1">
    <citation type="journal article" date="2011" name="PLoS Pathog.">
        <title>Endophytic Life Strategies Decoded by Genome and Transcriptome Analyses of the Mutualistic Root Symbiont Piriformospora indica.</title>
        <authorList>
            <person name="Zuccaro A."/>
            <person name="Lahrmann U."/>
            <person name="Guldener U."/>
            <person name="Langen G."/>
            <person name="Pfiffi S."/>
            <person name="Biedenkopf D."/>
            <person name="Wong P."/>
            <person name="Samans B."/>
            <person name="Grimm C."/>
            <person name="Basiewicz M."/>
            <person name="Murat C."/>
            <person name="Martin F."/>
            <person name="Kogel K.H."/>
        </authorList>
    </citation>
    <scope>NUCLEOTIDE SEQUENCE [LARGE SCALE GENOMIC DNA]</scope>
    <source>
        <strain evidence="5 6">DSM 11827</strain>
    </source>
</reference>
<evidence type="ECO:0000256" key="1">
    <source>
        <dbReference type="ARBA" id="ARBA00005964"/>
    </source>
</evidence>
<feature type="signal peptide" evidence="3">
    <location>
        <begin position="1"/>
        <end position="29"/>
    </location>
</feature>
<sequence length="382" mass="41298">MLNVDAITMIRCIFGTFSAFFSLASLCLAQQAPVIQTTSGKIQGKALSNRTNAYLNIPYAQPPIGPLRFLAPRPLLTPLRQRNGTVFGNSCIQIAAPTPIYTVESEDCLYLNVWTSPSATFKHRPVFIWLYGGGWNSGTASGYFNDLTKWATAHPEIVFVSINYRLNFYGYTNSPALSDKDTNVGLRDQRAAIEWVVGNIASFGGDPTHVVLGGQSAGSASVAQYLYAYPLLPLIRGAITMSGQAALANISAVVNIPSLPTRGSNPFPAIAASVGCPLTQDKYAAQLDCVRTKTVAEITQAISVNNISGITPYVDNQTVYTSTEYKERAMSGRFARVPLLTGTTENEGDLYVINRATNTLNQTLSDLITLATFRCPDAIQAR</sequence>
<evidence type="ECO:0000313" key="5">
    <source>
        <dbReference type="EMBL" id="CCA76118.1"/>
    </source>
</evidence>
<gene>
    <name evidence="5" type="ORF">PIIN_10118</name>
</gene>
<dbReference type="STRING" id="1109443.G4TXS5"/>
<dbReference type="GO" id="GO:0052689">
    <property type="term" value="F:carboxylic ester hydrolase activity"/>
    <property type="evidence" value="ECO:0007669"/>
    <property type="project" value="TreeGrafter"/>
</dbReference>
<comment type="similarity">
    <text evidence="1 3">Belongs to the type-B carboxylesterase/lipase family.</text>
</comment>
<dbReference type="Proteomes" id="UP000007148">
    <property type="component" value="Unassembled WGS sequence"/>
</dbReference>
<dbReference type="Gene3D" id="3.40.50.1820">
    <property type="entry name" value="alpha/beta hydrolase"/>
    <property type="match status" value="1"/>
</dbReference>
<evidence type="ECO:0000256" key="3">
    <source>
        <dbReference type="RuleBase" id="RU361235"/>
    </source>
</evidence>
<feature type="domain" description="Carboxylesterase type B" evidence="4">
    <location>
        <begin position="32"/>
        <end position="358"/>
    </location>
</feature>
<dbReference type="AlphaFoldDB" id="G4TXS5"/>
<dbReference type="InterPro" id="IPR050654">
    <property type="entry name" value="AChE-related_enzymes"/>
</dbReference>
<dbReference type="SUPFAM" id="SSF53474">
    <property type="entry name" value="alpha/beta-Hydrolases"/>
    <property type="match status" value="1"/>
</dbReference>
<dbReference type="PROSITE" id="PS00122">
    <property type="entry name" value="CARBOXYLESTERASE_B_1"/>
    <property type="match status" value="1"/>
</dbReference>
<dbReference type="EMBL" id="CAFZ01000614">
    <property type="protein sequence ID" value="CCA76118.1"/>
    <property type="molecule type" value="Genomic_DNA"/>
</dbReference>
<dbReference type="PANTHER" id="PTHR43918:SF4">
    <property type="entry name" value="CARBOXYLIC ESTER HYDROLASE"/>
    <property type="match status" value="1"/>
</dbReference>
<dbReference type="EC" id="3.1.1.-" evidence="3"/>
<dbReference type="InterPro" id="IPR029058">
    <property type="entry name" value="AB_hydrolase_fold"/>
</dbReference>
<accession>G4TXS5</accession>
<evidence type="ECO:0000259" key="4">
    <source>
        <dbReference type="Pfam" id="PF00135"/>
    </source>
</evidence>